<dbReference type="RefSeq" id="WP_245304807.1">
    <property type="nucleotide sequence ID" value="NZ_FMAG01000004.1"/>
</dbReference>
<evidence type="ECO:0000313" key="1">
    <source>
        <dbReference type="EMBL" id="SCB36055.1"/>
    </source>
</evidence>
<proteinExistence type="predicted"/>
<accession>A0A1C3W849</accession>
<name>A0A1C3W849_9HYPH</name>
<gene>
    <name evidence="1" type="ORF">GA0061103_5016</name>
</gene>
<dbReference type="Proteomes" id="UP000199101">
    <property type="component" value="Unassembled WGS sequence"/>
</dbReference>
<protein>
    <submittedName>
        <fullName evidence="1">Uncharacterized protein</fullName>
    </submittedName>
</protein>
<evidence type="ECO:0000313" key="2">
    <source>
        <dbReference type="Proteomes" id="UP000199101"/>
    </source>
</evidence>
<sequence length="110" mass="12143">MSEYQNKAVRLLASSVGDESLLDLNDRRDAFLYRALELYFAADGAEDAIQPIVAKVYAQNKPRVDIAVGHVLYKLAGIGHAADIDIIQAAYNKLDDTKQKLAGENLHLSR</sequence>
<keyword evidence="2" id="KW-1185">Reference proteome</keyword>
<organism evidence="1 2">
    <name type="scientific">Rhizobium multihospitium</name>
    <dbReference type="NCBI Taxonomy" id="410764"/>
    <lineage>
        <taxon>Bacteria</taxon>
        <taxon>Pseudomonadati</taxon>
        <taxon>Pseudomonadota</taxon>
        <taxon>Alphaproteobacteria</taxon>
        <taxon>Hyphomicrobiales</taxon>
        <taxon>Rhizobiaceae</taxon>
        <taxon>Rhizobium/Agrobacterium group</taxon>
        <taxon>Rhizobium</taxon>
    </lineage>
</organism>
<dbReference type="AlphaFoldDB" id="A0A1C3W849"/>
<reference evidence="2" key="1">
    <citation type="submission" date="2016-08" db="EMBL/GenBank/DDBJ databases">
        <authorList>
            <person name="Varghese N."/>
            <person name="Submissions Spin"/>
        </authorList>
    </citation>
    <scope>NUCLEOTIDE SEQUENCE [LARGE SCALE GENOMIC DNA]</scope>
    <source>
        <strain evidence="2">HAMBI 2975</strain>
    </source>
</reference>
<dbReference type="EMBL" id="FMAG01000004">
    <property type="protein sequence ID" value="SCB36055.1"/>
    <property type="molecule type" value="Genomic_DNA"/>
</dbReference>